<dbReference type="Gene3D" id="2.40.160.220">
    <property type="match status" value="1"/>
</dbReference>
<organism evidence="1">
    <name type="scientific">Leviviridae sp</name>
    <dbReference type="NCBI Taxonomy" id="2027243"/>
    <lineage>
        <taxon>Viruses</taxon>
        <taxon>Riboviria</taxon>
        <taxon>Orthornavirae</taxon>
        <taxon>Lenarviricota</taxon>
        <taxon>Leviviricetes</taxon>
        <taxon>Norzivirales</taxon>
        <taxon>Fiersviridae</taxon>
    </lineage>
</organism>
<proteinExistence type="predicted"/>
<protein>
    <recommendedName>
        <fullName evidence="2">Capsid protein</fullName>
    </recommendedName>
</protein>
<gene>
    <name evidence="1" type="ORF">H3RhizoLitter15163_000004</name>
</gene>
<evidence type="ECO:0008006" key="2">
    <source>
        <dbReference type="Google" id="ProtNLM"/>
    </source>
</evidence>
<accession>A0A514CZ66</accession>
<dbReference type="EMBL" id="MN032828">
    <property type="protein sequence ID" value="QDH86656.1"/>
    <property type="molecule type" value="Genomic_RNA"/>
</dbReference>
<sequence length="122" mass="13172">MALTDPSVITISGTPQTLPRTFGQGRESAYQTADGLIKLSVNHTLAKQGRERHLVRLDHSKMTSNPFDTSKNMQVGMAVYTVFDLPPAGYTDPEALAVWVGFNTYLTATSNAVVTKILGGES</sequence>
<reference evidence="1" key="1">
    <citation type="submission" date="2019-05" db="EMBL/GenBank/DDBJ databases">
        <title>Metatranscriptomic reconstruction reveals RNA viruses with the potential to shape carbon cycling in soil.</title>
        <authorList>
            <person name="Starr E.P."/>
            <person name="Nuccio E."/>
            <person name="Pett-Ridge J."/>
            <person name="Banfield J.F."/>
            <person name="Firestone M.K."/>
        </authorList>
    </citation>
    <scope>NUCLEOTIDE SEQUENCE</scope>
    <source>
        <strain evidence="1">H3_Rhizo_Litter_15_scaffold_163</strain>
    </source>
</reference>
<evidence type="ECO:0000313" key="1">
    <source>
        <dbReference type="EMBL" id="QDH86656.1"/>
    </source>
</evidence>
<name>A0A514CZ66_9VIRU</name>